<dbReference type="EMBL" id="VBOT01000133">
    <property type="protein sequence ID" value="TMQ48805.1"/>
    <property type="molecule type" value="Genomic_DNA"/>
</dbReference>
<dbReference type="SUPFAM" id="SSF81606">
    <property type="entry name" value="PP2C-like"/>
    <property type="match status" value="1"/>
</dbReference>
<evidence type="ECO:0000256" key="1">
    <source>
        <dbReference type="ARBA" id="ARBA00022801"/>
    </source>
</evidence>
<reference evidence="4 5" key="1">
    <citation type="journal article" date="2019" name="Nat. Microbiol.">
        <title>Mediterranean grassland soil C-N compound turnover is dependent on rainfall and depth, and is mediated by genomically divergent microorganisms.</title>
        <authorList>
            <person name="Diamond S."/>
            <person name="Andeer P.F."/>
            <person name="Li Z."/>
            <person name="Crits-Christoph A."/>
            <person name="Burstein D."/>
            <person name="Anantharaman K."/>
            <person name="Lane K.R."/>
            <person name="Thomas B.C."/>
            <person name="Pan C."/>
            <person name="Northen T.R."/>
            <person name="Banfield J.F."/>
        </authorList>
    </citation>
    <scope>NUCLEOTIDE SEQUENCE [LARGE SCALE GENOMIC DNA]</scope>
    <source>
        <strain evidence="4">WS_3</strain>
    </source>
</reference>
<evidence type="ECO:0000313" key="4">
    <source>
        <dbReference type="EMBL" id="TMQ48805.1"/>
    </source>
</evidence>
<dbReference type="PANTHER" id="PTHR43156">
    <property type="entry name" value="STAGE II SPORULATION PROTEIN E-RELATED"/>
    <property type="match status" value="1"/>
</dbReference>
<comment type="caution">
    <text evidence="4">The sequence shown here is derived from an EMBL/GenBank/DDBJ whole genome shotgun (WGS) entry which is preliminary data.</text>
</comment>
<dbReference type="Gene3D" id="3.60.40.10">
    <property type="entry name" value="PPM-type phosphatase domain"/>
    <property type="match status" value="1"/>
</dbReference>
<dbReference type="SMART" id="SM00331">
    <property type="entry name" value="PP2C_SIG"/>
    <property type="match status" value="1"/>
</dbReference>
<organism evidence="4 5">
    <name type="scientific">Eiseniibacteriota bacterium</name>
    <dbReference type="NCBI Taxonomy" id="2212470"/>
    <lineage>
        <taxon>Bacteria</taxon>
        <taxon>Candidatus Eiseniibacteriota</taxon>
    </lineage>
</organism>
<dbReference type="Pfam" id="PF07228">
    <property type="entry name" value="SpoIIE"/>
    <property type="match status" value="1"/>
</dbReference>
<accession>A0A538SBQ1</accession>
<proteinExistence type="predicted"/>
<keyword evidence="2" id="KW-0472">Membrane</keyword>
<keyword evidence="1" id="KW-0378">Hydrolase</keyword>
<dbReference type="InterPro" id="IPR052016">
    <property type="entry name" value="Bact_Sigma-Reg"/>
</dbReference>
<keyword evidence="2" id="KW-0812">Transmembrane</keyword>
<feature type="transmembrane region" description="Helical" evidence="2">
    <location>
        <begin position="38"/>
        <end position="56"/>
    </location>
</feature>
<protein>
    <submittedName>
        <fullName evidence="4">Serine/threonine-protein phosphatase</fullName>
    </submittedName>
</protein>
<sequence length="318" mass="34567">MKLSPARRILLLLALVFSFLGAFHFKFQRASFSADMRGWAILLLLLLLAFELADRVTMKRDLEIAREIQRWLVPESPPQIPGVEIAFSTRPANTVAGDYYDAFFRDAEQKRLLLVVADVAGKSVPAALLMATFQACLHACARECDGPLPLAERLNQFACTRSLDGRRFTTSFLAELDLEGRSLHYVNSGHNPPVLLRAAGSAERLEPGGLPFGIDPAAKYEPGIARIGPGDLLFVFTDGLVEALNPSDEPYGDERMLEALDFLRGQSAAATIRGLTESVDRFSAGARQYDDITCLAVRLEPGAGSVPAPPQAAPLGQA</sequence>
<dbReference type="PANTHER" id="PTHR43156:SF2">
    <property type="entry name" value="STAGE II SPORULATION PROTEIN E"/>
    <property type="match status" value="1"/>
</dbReference>
<evidence type="ECO:0000313" key="5">
    <source>
        <dbReference type="Proteomes" id="UP000320184"/>
    </source>
</evidence>
<gene>
    <name evidence="4" type="ORF">E6K73_11125</name>
</gene>
<dbReference type="InterPro" id="IPR001932">
    <property type="entry name" value="PPM-type_phosphatase-like_dom"/>
</dbReference>
<keyword evidence="2" id="KW-1133">Transmembrane helix</keyword>
<dbReference type="InterPro" id="IPR036457">
    <property type="entry name" value="PPM-type-like_dom_sf"/>
</dbReference>
<evidence type="ECO:0000259" key="3">
    <source>
        <dbReference type="SMART" id="SM00331"/>
    </source>
</evidence>
<dbReference type="GO" id="GO:0016791">
    <property type="term" value="F:phosphatase activity"/>
    <property type="evidence" value="ECO:0007669"/>
    <property type="project" value="TreeGrafter"/>
</dbReference>
<dbReference type="Proteomes" id="UP000320184">
    <property type="component" value="Unassembled WGS sequence"/>
</dbReference>
<feature type="domain" description="PPM-type phosphatase" evidence="3">
    <location>
        <begin position="80"/>
        <end position="299"/>
    </location>
</feature>
<dbReference type="AlphaFoldDB" id="A0A538SBQ1"/>
<evidence type="ECO:0000256" key="2">
    <source>
        <dbReference type="SAM" id="Phobius"/>
    </source>
</evidence>
<name>A0A538SBQ1_UNCEI</name>